<proteinExistence type="predicted"/>
<protein>
    <submittedName>
        <fullName evidence="1">Uncharacterized protein</fullName>
    </submittedName>
</protein>
<dbReference type="EMBL" id="HE573019">
    <property type="protein sequence ID" value="CCC46869.1"/>
    <property type="molecule type" value="Genomic_DNA"/>
</dbReference>
<dbReference type="AlphaFoldDB" id="G0TSE2"/>
<name>G0TSE2_TRYVY</name>
<organism evidence="1">
    <name type="scientific">Trypanosoma vivax (strain Y486)</name>
    <dbReference type="NCBI Taxonomy" id="1055687"/>
    <lineage>
        <taxon>Eukaryota</taxon>
        <taxon>Discoba</taxon>
        <taxon>Euglenozoa</taxon>
        <taxon>Kinetoplastea</taxon>
        <taxon>Metakinetoplastina</taxon>
        <taxon>Trypanosomatida</taxon>
        <taxon>Trypanosomatidae</taxon>
        <taxon>Trypanosoma</taxon>
        <taxon>Duttonella</taxon>
    </lineage>
</organism>
<gene>
    <name evidence="1" type="ORF">TVY486_0300620</name>
</gene>
<reference evidence="1" key="1">
    <citation type="journal article" date="2012" name="Proc. Natl. Acad. Sci. U.S.A.">
        <title>Antigenic diversity is generated by distinct evolutionary mechanisms in African trypanosome species.</title>
        <authorList>
            <person name="Jackson A.P."/>
            <person name="Berry A."/>
            <person name="Aslett M."/>
            <person name="Allison H.C."/>
            <person name="Burton P."/>
            <person name="Vavrova-Anderson J."/>
            <person name="Brown R."/>
            <person name="Browne H."/>
            <person name="Corton N."/>
            <person name="Hauser H."/>
            <person name="Gamble J."/>
            <person name="Gilderthorp R."/>
            <person name="Marcello L."/>
            <person name="McQuillan J."/>
            <person name="Otto T.D."/>
            <person name="Quail M.A."/>
            <person name="Sanders M.J."/>
            <person name="van Tonder A."/>
            <person name="Ginger M.L."/>
            <person name="Field M.C."/>
            <person name="Barry J.D."/>
            <person name="Hertz-Fowler C."/>
            <person name="Berriman M."/>
        </authorList>
    </citation>
    <scope>NUCLEOTIDE SEQUENCE</scope>
    <source>
        <strain evidence="1">Y486</strain>
    </source>
</reference>
<accession>G0TSE2</accession>
<evidence type="ECO:0000313" key="1">
    <source>
        <dbReference type="EMBL" id="CCC46869.1"/>
    </source>
</evidence>
<sequence length="103" mass="11765">MKLRRSSAHDVPLPSLLLAHPLPPSLFLCACLLVKRGVNKIKPNRIETKHAEHMPDVPFLLRNALFYSFSFSNFCPRGYRCCGVLLLVREGVRKSMPIYFPVK</sequence>
<dbReference type="VEuPathDB" id="TriTrypDB:TvY486_0300620"/>
<dbReference type="PROSITE" id="PS51257">
    <property type="entry name" value="PROKAR_LIPOPROTEIN"/>
    <property type="match status" value="1"/>
</dbReference>